<dbReference type="OMA" id="RIWKFEK"/>
<dbReference type="AlphaFoldDB" id="B4N342"/>
<dbReference type="InterPro" id="IPR018170">
    <property type="entry name" value="Aldo/ket_reductase_CS"/>
</dbReference>
<dbReference type="Gene3D" id="3.20.20.100">
    <property type="entry name" value="NADP-dependent oxidoreductase domain"/>
    <property type="match status" value="1"/>
</dbReference>
<dbReference type="HOGENOM" id="CLU_023205_0_0_1"/>
<organism evidence="5 6">
    <name type="scientific">Drosophila willistoni</name>
    <name type="common">Fruit fly</name>
    <dbReference type="NCBI Taxonomy" id="7260"/>
    <lineage>
        <taxon>Eukaryota</taxon>
        <taxon>Metazoa</taxon>
        <taxon>Ecdysozoa</taxon>
        <taxon>Arthropoda</taxon>
        <taxon>Hexapoda</taxon>
        <taxon>Insecta</taxon>
        <taxon>Pterygota</taxon>
        <taxon>Neoptera</taxon>
        <taxon>Endopterygota</taxon>
        <taxon>Diptera</taxon>
        <taxon>Brachycera</taxon>
        <taxon>Muscomorpha</taxon>
        <taxon>Ephydroidea</taxon>
        <taxon>Drosophilidae</taxon>
        <taxon>Drosophila</taxon>
        <taxon>Sophophora</taxon>
    </lineage>
</organism>
<dbReference type="PROSITE" id="PS00062">
    <property type="entry name" value="ALDOKETO_REDUCTASE_2"/>
    <property type="match status" value="1"/>
</dbReference>
<evidence type="ECO:0000313" key="6">
    <source>
        <dbReference type="Proteomes" id="UP000007798"/>
    </source>
</evidence>
<dbReference type="Pfam" id="PF00248">
    <property type="entry name" value="Aldo_ket_red"/>
    <property type="match status" value="1"/>
</dbReference>
<dbReference type="PROSITE" id="PS00798">
    <property type="entry name" value="ALDOKETO_REDUCTASE_1"/>
    <property type="match status" value="1"/>
</dbReference>
<dbReference type="GO" id="GO:0016491">
    <property type="term" value="F:oxidoreductase activity"/>
    <property type="evidence" value="ECO:0007669"/>
    <property type="project" value="UniProtKB-KW"/>
</dbReference>
<dbReference type="KEGG" id="dwi:6645046"/>
<evidence type="ECO:0000256" key="3">
    <source>
        <dbReference type="PIRSR" id="PIRSR000097-3"/>
    </source>
</evidence>
<dbReference type="SUPFAM" id="SSF51430">
    <property type="entry name" value="NAD(P)-linked oxidoreductase"/>
    <property type="match status" value="1"/>
</dbReference>
<gene>
    <name evidence="5" type="primary">Dwil\GK12622</name>
    <name evidence="5" type="ORF">Dwil_GK12622</name>
</gene>
<evidence type="ECO:0000313" key="5">
    <source>
        <dbReference type="EMBL" id="EDW78781.1"/>
    </source>
</evidence>
<keyword evidence="6" id="KW-1185">Reference proteome</keyword>
<keyword evidence="5" id="KW-0560">Oxidoreductase</keyword>
<feature type="binding site" evidence="2">
    <location>
        <position position="113"/>
    </location>
    <ligand>
        <name>substrate</name>
    </ligand>
</feature>
<name>B4N342_DROWI</name>
<dbReference type="PRINTS" id="PR00069">
    <property type="entry name" value="ALDKETRDTASE"/>
</dbReference>
<dbReference type="PANTHER" id="PTHR43827:SF14">
    <property type="entry name" value="NADP-DEPENDENT OXIDOREDUCTASE DOMAIN-CONTAINING PROTEIN"/>
    <property type="match status" value="1"/>
</dbReference>
<proteinExistence type="predicted"/>
<dbReference type="Proteomes" id="UP000007798">
    <property type="component" value="Unassembled WGS sequence"/>
</dbReference>
<dbReference type="EMBL" id="CH964062">
    <property type="protein sequence ID" value="EDW78781.1"/>
    <property type="molecule type" value="Genomic_DNA"/>
</dbReference>
<dbReference type="PANTHER" id="PTHR43827">
    <property type="entry name" value="2,5-DIKETO-D-GLUCONIC ACID REDUCTASE"/>
    <property type="match status" value="1"/>
</dbReference>
<dbReference type="SMR" id="B4N342"/>
<dbReference type="EC" id="1.-.-.-" evidence="5"/>
<feature type="domain" description="NADP-dependent oxidoreductase" evidence="4">
    <location>
        <begin position="18"/>
        <end position="290"/>
    </location>
</feature>
<accession>B4N342</accession>
<dbReference type="OrthoDB" id="416253at2759"/>
<protein>
    <submittedName>
        <fullName evidence="5">Uncharacterized protein, isoform A</fullName>
        <ecNumber evidence="5">1.-.-.-</ecNumber>
    </submittedName>
</protein>
<evidence type="ECO:0000259" key="4">
    <source>
        <dbReference type="Pfam" id="PF00248"/>
    </source>
</evidence>
<reference evidence="5 6" key="1">
    <citation type="journal article" date="2007" name="Nature">
        <title>Evolution of genes and genomes on the Drosophila phylogeny.</title>
        <authorList>
            <consortium name="Drosophila 12 Genomes Consortium"/>
            <person name="Clark A.G."/>
            <person name="Eisen M.B."/>
            <person name="Smith D.R."/>
            <person name="Bergman C.M."/>
            <person name="Oliver B."/>
            <person name="Markow T.A."/>
            <person name="Kaufman T.C."/>
            <person name="Kellis M."/>
            <person name="Gelbart W."/>
            <person name="Iyer V.N."/>
            <person name="Pollard D.A."/>
            <person name="Sackton T.B."/>
            <person name="Larracuente A.M."/>
            <person name="Singh N.D."/>
            <person name="Abad J.P."/>
            <person name="Abt D.N."/>
            <person name="Adryan B."/>
            <person name="Aguade M."/>
            <person name="Akashi H."/>
            <person name="Anderson W.W."/>
            <person name="Aquadro C.F."/>
            <person name="Ardell D.H."/>
            <person name="Arguello R."/>
            <person name="Artieri C.G."/>
            <person name="Barbash D.A."/>
            <person name="Barker D."/>
            <person name="Barsanti P."/>
            <person name="Batterham P."/>
            <person name="Batzoglou S."/>
            <person name="Begun D."/>
            <person name="Bhutkar A."/>
            <person name="Blanco E."/>
            <person name="Bosak S.A."/>
            <person name="Bradley R.K."/>
            <person name="Brand A.D."/>
            <person name="Brent M.R."/>
            <person name="Brooks A.N."/>
            <person name="Brown R.H."/>
            <person name="Butlin R.K."/>
            <person name="Caggese C."/>
            <person name="Calvi B.R."/>
            <person name="Bernardo de Carvalho A."/>
            <person name="Caspi A."/>
            <person name="Castrezana S."/>
            <person name="Celniker S.E."/>
            <person name="Chang J.L."/>
            <person name="Chapple C."/>
            <person name="Chatterji S."/>
            <person name="Chinwalla A."/>
            <person name="Civetta A."/>
            <person name="Clifton S.W."/>
            <person name="Comeron J.M."/>
            <person name="Costello J.C."/>
            <person name="Coyne J.A."/>
            <person name="Daub J."/>
            <person name="David R.G."/>
            <person name="Delcher A.L."/>
            <person name="Delehaunty K."/>
            <person name="Do C.B."/>
            <person name="Ebling H."/>
            <person name="Edwards K."/>
            <person name="Eickbush T."/>
            <person name="Evans J.D."/>
            <person name="Filipski A."/>
            <person name="Findeiss S."/>
            <person name="Freyhult E."/>
            <person name="Fulton L."/>
            <person name="Fulton R."/>
            <person name="Garcia A.C."/>
            <person name="Gardiner A."/>
            <person name="Garfield D.A."/>
            <person name="Garvin B.E."/>
            <person name="Gibson G."/>
            <person name="Gilbert D."/>
            <person name="Gnerre S."/>
            <person name="Godfrey J."/>
            <person name="Good R."/>
            <person name="Gotea V."/>
            <person name="Gravely B."/>
            <person name="Greenberg A.J."/>
            <person name="Griffiths-Jones S."/>
            <person name="Gross S."/>
            <person name="Guigo R."/>
            <person name="Gustafson E.A."/>
            <person name="Haerty W."/>
            <person name="Hahn M.W."/>
            <person name="Halligan D.L."/>
            <person name="Halpern A.L."/>
            <person name="Halter G.M."/>
            <person name="Han M.V."/>
            <person name="Heger A."/>
            <person name="Hillier L."/>
            <person name="Hinrichs A.S."/>
            <person name="Holmes I."/>
            <person name="Hoskins R.A."/>
            <person name="Hubisz M.J."/>
            <person name="Hultmark D."/>
            <person name="Huntley M.A."/>
            <person name="Jaffe D.B."/>
            <person name="Jagadeeshan S."/>
            <person name="Jeck W.R."/>
            <person name="Johnson J."/>
            <person name="Jones C.D."/>
            <person name="Jordan W.C."/>
            <person name="Karpen G.H."/>
            <person name="Kataoka E."/>
            <person name="Keightley P.D."/>
            <person name="Kheradpour P."/>
            <person name="Kirkness E.F."/>
            <person name="Koerich L.B."/>
            <person name="Kristiansen K."/>
            <person name="Kudrna D."/>
            <person name="Kulathinal R.J."/>
            <person name="Kumar S."/>
            <person name="Kwok R."/>
            <person name="Lander E."/>
            <person name="Langley C.H."/>
            <person name="Lapoint R."/>
            <person name="Lazzaro B.P."/>
            <person name="Lee S.J."/>
            <person name="Levesque L."/>
            <person name="Li R."/>
            <person name="Lin C.F."/>
            <person name="Lin M.F."/>
            <person name="Lindblad-Toh K."/>
            <person name="Llopart A."/>
            <person name="Long M."/>
            <person name="Low L."/>
            <person name="Lozovsky E."/>
            <person name="Lu J."/>
            <person name="Luo M."/>
            <person name="Machado C.A."/>
            <person name="Makalowski W."/>
            <person name="Marzo M."/>
            <person name="Matsuda M."/>
            <person name="Matzkin L."/>
            <person name="McAllister B."/>
            <person name="McBride C.S."/>
            <person name="McKernan B."/>
            <person name="McKernan K."/>
            <person name="Mendez-Lago M."/>
            <person name="Minx P."/>
            <person name="Mollenhauer M.U."/>
            <person name="Montooth K."/>
            <person name="Mount S.M."/>
            <person name="Mu X."/>
            <person name="Myers E."/>
            <person name="Negre B."/>
            <person name="Newfeld S."/>
            <person name="Nielsen R."/>
            <person name="Noor M.A."/>
            <person name="O'Grady P."/>
            <person name="Pachter L."/>
            <person name="Papaceit M."/>
            <person name="Parisi M.J."/>
            <person name="Parisi M."/>
            <person name="Parts L."/>
            <person name="Pedersen J.S."/>
            <person name="Pesole G."/>
            <person name="Phillippy A.M."/>
            <person name="Ponting C.P."/>
            <person name="Pop M."/>
            <person name="Porcelli D."/>
            <person name="Powell J.R."/>
            <person name="Prohaska S."/>
            <person name="Pruitt K."/>
            <person name="Puig M."/>
            <person name="Quesneville H."/>
            <person name="Ram K.R."/>
            <person name="Rand D."/>
            <person name="Rasmussen M.D."/>
            <person name="Reed L.K."/>
            <person name="Reenan R."/>
            <person name="Reily A."/>
            <person name="Remington K.A."/>
            <person name="Rieger T.T."/>
            <person name="Ritchie M.G."/>
            <person name="Robin C."/>
            <person name="Rogers Y.H."/>
            <person name="Rohde C."/>
            <person name="Rozas J."/>
            <person name="Rubenfield M.J."/>
            <person name="Ruiz A."/>
            <person name="Russo S."/>
            <person name="Salzberg S.L."/>
            <person name="Sanchez-Gracia A."/>
            <person name="Saranga D.J."/>
            <person name="Sato H."/>
            <person name="Schaeffer S.W."/>
            <person name="Schatz M.C."/>
            <person name="Schlenke T."/>
            <person name="Schwartz R."/>
            <person name="Segarra C."/>
            <person name="Singh R.S."/>
            <person name="Sirot L."/>
            <person name="Sirota M."/>
            <person name="Sisneros N.B."/>
            <person name="Smith C.D."/>
            <person name="Smith T.F."/>
            <person name="Spieth J."/>
            <person name="Stage D.E."/>
            <person name="Stark A."/>
            <person name="Stephan W."/>
            <person name="Strausberg R.L."/>
            <person name="Strempel S."/>
            <person name="Sturgill D."/>
            <person name="Sutton G."/>
            <person name="Sutton G.G."/>
            <person name="Tao W."/>
            <person name="Teichmann S."/>
            <person name="Tobari Y.N."/>
            <person name="Tomimura Y."/>
            <person name="Tsolas J.M."/>
            <person name="Valente V.L."/>
            <person name="Venter E."/>
            <person name="Venter J.C."/>
            <person name="Vicario S."/>
            <person name="Vieira F.G."/>
            <person name="Vilella A.J."/>
            <person name="Villasante A."/>
            <person name="Walenz B."/>
            <person name="Wang J."/>
            <person name="Wasserman M."/>
            <person name="Watts T."/>
            <person name="Wilson D."/>
            <person name="Wilson R.K."/>
            <person name="Wing R.A."/>
            <person name="Wolfner M.F."/>
            <person name="Wong A."/>
            <person name="Wong G.K."/>
            <person name="Wu C.I."/>
            <person name="Wu G."/>
            <person name="Yamamoto D."/>
            <person name="Yang H.P."/>
            <person name="Yang S.P."/>
            <person name="Yorke J.A."/>
            <person name="Yoshida K."/>
            <person name="Zdobnov E."/>
            <person name="Zhang P."/>
            <person name="Zhang Y."/>
            <person name="Zimin A.V."/>
            <person name="Baldwin J."/>
            <person name="Abdouelleil A."/>
            <person name="Abdulkadir J."/>
            <person name="Abebe A."/>
            <person name="Abera B."/>
            <person name="Abreu J."/>
            <person name="Acer S.C."/>
            <person name="Aftuck L."/>
            <person name="Alexander A."/>
            <person name="An P."/>
            <person name="Anderson E."/>
            <person name="Anderson S."/>
            <person name="Arachi H."/>
            <person name="Azer M."/>
            <person name="Bachantsang P."/>
            <person name="Barry A."/>
            <person name="Bayul T."/>
            <person name="Berlin A."/>
            <person name="Bessette D."/>
            <person name="Bloom T."/>
            <person name="Blye J."/>
            <person name="Boguslavskiy L."/>
            <person name="Bonnet C."/>
            <person name="Boukhgalter B."/>
            <person name="Bourzgui I."/>
            <person name="Brown A."/>
            <person name="Cahill P."/>
            <person name="Channer S."/>
            <person name="Cheshatsang Y."/>
            <person name="Chuda L."/>
            <person name="Citroen M."/>
            <person name="Collymore A."/>
            <person name="Cooke P."/>
            <person name="Costello M."/>
            <person name="D'Aco K."/>
            <person name="Daza R."/>
            <person name="De Haan G."/>
            <person name="DeGray S."/>
            <person name="DeMaso C."/>
            <person name="Dhargay N."/>
            <person name="Dooley K."/>
            <person name="Dooley E."/>
            <person name="Doricent M."/>
            <person name="Dorje P."/>
            <person name="Dorjee K."/>
            <person name="Dupes A."/>
            <person name="Elong R."/>
            <person name="Falk J."/>
            <person name="Farina A."/>
            <person name="Faro S."/>
            <person name="Ferguson D."/>
            <person name="Fisher S."/>
            <person name="Foley C.D."/>
            <person name="Franke A."/>
            <person name="Friedrich D."/>
            <person name="Gadbois L."/>
            <person name="Gearin G."/>
            <person name="Gearin C.R."/>
            <person name="Giannoukos G."/>
            <person name="Goode T."/>
            <person name="Graham J."/>
            <person name="Grandbois E."/>
            <person name="Grewal S."/>
            <person name="Gyaltsen K."/>
            <person name="Hafez N."/>
            <person name="Hagos B."/>
            <person name="Hall J."/>
            <person name="Henson C."/>
            <person name="Hollinger A."/>
            <person name="Honan T."/>
            <person name="Huard M.D."/>
            <person name="Hughes L."/>
            <person name="Hurhula B."/>
            <person name="Husby M.E."/>
            <person name="Kamat A."/>
            <person name="Kanga B."/>
            <person name="Kashin S."/>
            <person name="Khazanovich D."/>
            <person name="Kisner P."/>
            <person name="Lance K."/>
            <person name="Lara M."/>
            <person name="Lee W."/>
            <person name="Lennon N."/>
            <person name="Letendre F."/>
            <person name="LeVine R."/>
            <person name="Lipovsky A."/>
            <person name="Liu X."/>
            <person name="Liu J."/>
            <person name="Liu S."/>
            <person name="Lokyitsang T."/>
            <person name="Lokyitsang Y."/>
            <person name="Lubonja R."/>
            <person name="Lui A."/>
            <person name="MacDonald P."/>
            <person name="Magnisalis V."/>
            <person name="Maru K."/>
            <person name="Matthews C."/>
            <person name="McCusker W."/>
            <person name="McDonough S."/>
            <person name="Mehta T."/>
            <person name="Meldrim J."/>
            <person name="Meneus L."/>
            <person name="Mihai O."/>
            <person name="Mihalev A."/>
            <person name="Mihova T."/>
            <person name="Mittelman R."/>
            <person name="Mlenga V."/>
            <person name="Montmayeur A."/>
            <person name="Mulrain L."/>
            <person name="Navidi A."/>
            <person name="Naylor J."/>
            <person name="Negash T."/>
            <person name="Nguyen T."/>
            <person name="Nguyen N."/>
            <person name="Nicol R."/>
            <person name="Norbu C."/>
            <person name="Norbu N."/>
            <person name="Novod N."/>
            <person name="O'Neill B."/>
            <person name="Osman S."/>
            <person name="Markiewicz E."/>
            <person name="Oyono O.L."/>
            <person name="Patti C."/>
            <person name="Phunkhang P."/>
            <person name="Pierre F."/>
            <person name="Priest M."/>
            <person name="Raghuraman S."/>
            <person name="Rege F."/>
            <person name="Reyes R."/>
            <person name="Rise C."/>
            <person name="Rogov P."/>
            <person name="Ross K."/>
            <person name="Ryan E."/>
            <person name="Settipalli S."/>
            <person name="Shea T."/>
            <person name="Sherpa N."/>
            <person name="Shi L."/>
            <person name="Shih D."/>
            <person name="Sparrow T."/>
            <person name="Spaulding J."/>
            <person name="Stalker J."/>
            <person name="Stange-Thomann N."/>
            <person name="Stavropoulos S."/>
            <person name="Stone C."/>
            <person name="Strader C."/>
            <person name="Tesfaye S."/>
            <person name="Thomson T."/>
            <person name="Thoulutsang Y."/>
            <person name="Thoulutsang D."/>
            <person name="Topham K."/>
            <person name="Topping I."/>
            <person name="Tsamla T."/>
            <person name="Vassiliev H."/>
            <person name="Vo A."/>
            <person name="Wangchuk T."/>
            <person name="Wangdi T."/>
            <person name="Weiand M."/>
            <person name="Wilkinson J."/>
            <person name="Wilson A."/>
            <person name="Yadav S."/>
            <person name="Young G."/>
            <person name="Yu Q."/>
            <person name="Zembek L."/>
            <person name="Zhong D."/>
            <person name="Zimmer A."/>
            <person name="Zwirko Z."/>
            <person name="Jaffe D.B."/>
            <person name="Alvarez P."/>
            <person name="Brockman W."/>
            <person name="Butler J."/>
            <person name="Chin C."/>
            <person name="Gnerre S."/>
            <person name="Grabherr M."/>
            <person name="Kleber M."/>
            <person name="Mauceli E."/>
            <person name="MacCallum I."/>
        </authorList>
    </citation>
    <scope>NUCLEOTIDE SEQUENCE [LARGE SCALE GENOMIC DNA]</scope>
    <source>
        <strain evidence="6">Tucson 14030-0811.24</strain>
    </source>
</reference>
<dbReference type="eggNOG" id="KOG1577">
    <property type="taxonomic scope" value="Eukaryota"/>
</dbReference>
<sequence length="310" mass="36485">MKLAPTVKLNNGYEMPVLGLGTYELKKSKCENAVRYALETGYRHIDTAYLYRNEALIGKVLSEEILAGKIKRDQVFLVTKLWDIYHEPFRVLEACRMQLRLLNVQYIDLYLMHSPVSVHYLSDEDLMPHRNEELWTNNVDYLDTYRAMEKLVEMGLVRSLGVSNFNLTQLQRLIDNCHIKPVALQIECHIELIQWPLLKFCEKENIVVTAYSPLGRPKSSKPLPDYYTDYQILEISKKYAKSPAQIVIRYLVDIGLIPIPKAAQTNHLYENLQIFDFTLSVSERQQLEKWNKGLRIWKFEKAKYHQYYPY</sequence>
<dbReference type="InterPro" id="IPR020471">
    <property type="entry name" value="AKR"/>
</dbReference>
<dbReference type="InterPro" id="IPR023210">
    <property type="entry name" value="NADP_OxRdtase_dom"/>
</dbReference>
<feature type="site" description="Lowers pKa of active site Tyr" evidence="3">
    <location>
        <position position="80"/>
    </location>
</feature>
<evidence type="ECO:0000256" key="2">
    <source>
        <dbReference type="PIRSR" id="PIRSR000097-2"/>
    </source>
</evidence>
<feature type="active site" description="Proton donor" evidence="1">
    <location>
        <position position="51"/>
    </location>
</feature>
<dbReference type="PIRSF" id="PIRSF000097">
    <property type="entry name" value="AKR"/>
    <property type="match status" value="1"/>
</dbReference>
<dbReference type="FunFam" id="3.20.20.100:FF:000023">
    <property type="entry name" value="aldose reductase"/>
    <property type="match status" value="1"/>
</dbReference>
<evidence type="ECO:0000256" key="1">
    <source>
        <dbReference type="PIRSR" id="PIRSR000097-1"/>
    </source>
</evidence>
<dbReference type="PhylomeDB" id="B4N342"/>
<dbReference type="InterPro" id="IPR036812">
    <property type="entry name" value="NAD(P)_OxRdtase_dom_sf"/>
</dbReference>